<comment type="caution">
    <text evidence="3">The sequence shown here is derived from an EMBL/GenBank/DDBJ whole genome shotgun (WGS) entry which is preliminary data.</text>
</comment>
<accession>A0A7D9LP82</accession>
<evidence type="ECO:0000313" key="4">
    <source>
        <dbReference type="Proteomes" id="UP001152795"/>
    </source>
</evidence>
<feature type="coiled-coil region" evidence="1">
    <location>
        <begin position="23"/>
        <end position="152"/>
    </location>
</feature>
<keyword evidence="4" id="KW-1185">Reference proteome</keyword>
<dbReference type="PANTHER" id="PTHR18978">
    <property type="entry name" value="GRIP-1 ASSOCIATED PROTEIN 1"/>
    <property type="match status" value="1"/>
</dbReference>
<dbReference type="GO" id="GO:0098837">
    <property type="term" value="C:postsynaptic recycling endosome"/>
    <property type="evidence" value="ECO:0007669"/>
    <property type="project" value="TreeGrafter"/>
</dbReference>
<dbReference type="OrthoDB" id="6269447at2759"/>
<dbReference type="Proteomes" id="UP001152795">
    <property type="component" value="Unassembled WGS sequence"/>
</dbReference>
<name>A0A7D9LP82_PARCT</name>
<keyword evidence="1" id="KW-0175">Coiled coil</keyword>
<dbReference type="AlphaFoldDB" id="A0A7D9LP82"/>
<dbReference type="GO" id="GO:0098978">
    <property type="term" value="C:glutamatergic synapse"/>
    <property type="evidence" value="ECO:0007669"/>
    <property type="project" value="TreeGrafter"/>
</dbReference>
<organism evidence="3 4">
    <name type="scientific">Paramuricea clavata</name>
    <name type="common">Red gorgonian</name>
    <name type="synonym">Violescent sea-whip</name>
    <dbReference type="NCBI Taxonomy" id="317549"/>
    <lineage>
        <taxon>Eukaryota</taxon>
        <taxon>Metazoa</taxon>
        <taxon>Cnidaria</taxon>
        <taxon>Anthozoa</taxon>
        <taxon>Octocorallia</taxon>
        <taxon>Malacalcyonacea</taxon>
        <taxon>Plexauridae</taxon>
        <taxon>Paramuricea</taxon>
    </lineage>
</organism>
<dbReference type="InterPro" id="IPR026204">
    <property type="entry name" value="GRIPAP1"/>
</dbReference>
<evidence type="ECO:0000256" key="1">
    <source>
        <dbReference type="SAM" id="Coils"/>
    </source>
</evidence>
<evidence type="ECO:0000313" key="3">
    <source>
        <dbReference type="EMBL" id="CAB4034617.1"/>
    </source>
</evidence>
<dbReference type="GO" id="GO:1905244">
    <property type="term" value="P:regulation of modification of synaptic structure"/>
    <property type="evidence" value="ECO:0007669"/>
    <property type="project" value="TreeGrafter"/>
</dbReference>
<dbReference type="GO" id="GO:0099152">
    <property type="term" value="P:regulation of neurotransmitter receptor transport, endosome to postsynaptic membrane"/>
    <property type="evidence" value="ECO:0007669"/>
    <property type="project" value="TreeGrafter"/>
</dbReference>
<sequence length="256" mass="29310">MADIREEDFTRMQAQIIELRTANYDTEVKYQRQNNELEQLREKHSQVEKELEKSNKIIQKSKNRKEYALLLEENEGLQHQLRDHEEDFKLQNKTLLEEVTRIEDENKKLLDDIKNLKSGKEGDSTSTHESELRRLKAENAVLQKSLKSTQALHEAELQKSNGKDNLQTPAVSREPDADGEIPDTLKTGGDAVTTTDNGIQGQQLTLNEILDEFAQQINLTFETFCNDFELQCKRSEGQEGESVDNDESDAKSGDTN</sequence>
<feature type="compositionally biased region" description="Polar residues" evidence="2">
    <location>
        <begin position="158"/>
        <end position="170"/>
    </location>
</feature>
<gene>
    <name evidence="3" type="ORF">PACLA_8A088690</name>
</gene>
<dbReference type="GO" id="GO:0098887">
    <property type="term" value="P:neurotransmitter receptor transport, endosome to postsynaptic membrane"/>
    <property type="evidence" value="ECO:0007669"/>
    <property type="project" value="TreeGrafter"/>
</dbReference>
<feature type="region of interest" description="Disordered" evidence="2">
    <location>
        <begin position="235"/>
        <end position="256"/>
    </location>
</feature>
<dbReference type="EMBL" id="CACRXK020020271">
    <property type="protein sequence ID" value="CAB4034617.1"/>
    <property type="molecule type" value="Genomic_DNA"/>
</dbReference>
<dbReference type="PANTHER" id="PTHR18978:SF1">
    <property type="entry name" value="GRIP1-ASSOCIATED PROTEIN 1"/>
    <property type="match status" value="1"/>
</dbReference>
<proteinExistence type="predicted"/>
<feature type="non-terminal residue" evidence="3">
    <location>
        <position position="256"/>
    </location>
</feature>
<reference evidence="3" key="1">
    <citation type="submission" date="2020-04" db="EMBL/GenBank/DDBJ databases">
        <authorList>
            <person name="Alioto T."/>
            <person name="Alioto T."/>
            <person name="Gomez Garrido J."/>
        </authorList>
    </citation>
    <scope>NUCLEOTIDE SEQUENCE</scope>
    <source>
        <strain evidence="3">A484AB</strain>
    </source>
</reference>
<evidence type="ECO:0000256" key="2">
    <source>
        <dbReference type="SAM" id="MobiDB-lite"/>
    </source>
</evidence>
<feature type="compositionally biased region" description="Acidic residues" evidence="2">
    <location>
        <begin position="238"/>
        <end position="247"/>
    </location>
</feature>
<feature type="region of interest" description="Disordered" evidence="2">
    <location>
        <begin position="157"/>
        <end position="194"/>
    </location>
</feature>
<dbReference type="GO" id="GO:0099158">
    <property type="term" value="P:regulation of recycling endosome localization within postsynapse"/>
    <property type="evidence" value="ECO:0007669"/>
    <property type="project" value="TreeGrafter"/>
</dbReference>
<dbReference type="GO" id="GO:0098998">
    <property type="term" value="C:extrinsic component of postsynaptic early endosome membrane"/>
    <property type="evidence" value="ECO:0007669"/>
    <property type="project" value="TreeGrafter"/>
</dbReference>
<protein>
    <submittedName>
        <fullName evidence="3">Uncharacterized protein</fullName>
    </submittedName>
</protein>